<evidence type="ECO:0000256" key="1">
    <source>
        <dbReference type="ARBA" id="ARBA00004651"/>
    </source>
</evidence>
<dbReference type="PANTHER" id="PTHR28259:SF1">
    <property type="entry name" value="FLUORIDE EXPORT PROTEIN 1-RELATED"/>
    <property type="match status" value="1"/>
</dbReference>
<dbReference type="EMBL" id="AZCU01000007">
    <property type="protein sequence ID" value="KRK25611.1"/>
    <property type="molecule type" value="Genomic_DNA"/>
</dbReference>
<evidence type="ECO:0000256" key="6">
    <source>
        <dbReference type="ARBA" id="ARBA00023303"/>
    </source>
</evidence>
<keyword evidence="3 10" id="KW-0812">Transmembrane</keyword>
<evidence type="ECO:0000256" key="4">
    <source>
        <dbReference type="ARBA" id="ARBA00022989"/>
    </source>
</evidence>
<evidence type="ECO:0000313" key="11">
    <source>
        <dbReference type="EMBL" id="KRK25611.1"/>
    </source>
</evidence>
<keyword evidence="5 10" id="KW-0472">Membrane</keyword>
<dbReference type="PANTHER" id="PTHR28259">
    <property type="entry name" value="FLUORIDE EXPORT PROTEIN 1-RELATED"/>
    <property type="match status" value="1"/>
</dbReference>
<feature type="binding site" evidence="10">
    <location>
        <position position="75"/>
    </location>
    <ligand>
        <name>Na(+)</name>
        <dbReference type="ChEBI" id="CHEBI:29101"/>
        <note>structural</note>
    </ligand>
</feature>
<comment type="catalytic activity">
    <reaction evidence="8">
        <text>fluoride(in) = fluoride(out)</text>
        <dbReference type="Rhea" id="RHEA:76159"/>
        <dbReference type="ChEBI" id="CHEBI:17051"/>
    </reaction>
    <physiologicalReaction direction="left-to-right" evidence="8">
        <dbReference type="Rhea" id="RHEA:76160"/>
    </physiologicalReaction>
</comment>
<dbReference type="Proteomes" id="UP000051020">
    <property type="component" value="Unassembled WGS sequence"/>
</dbReference>
<evidence type="ECO:0000256" key="5">
    <source>
        <dbReference type="ARBA" id="ARBA00023136"/>
    </source>
</evidence>
<dbReference type="GO" id="GO:0062054">
    <property type="term" value="F:fluoride channel activity"/>
    <property type="evidence" value="ECO:0007669"/>
    <property type="project" value="UniProtKB-UniRule"/>
</dbReference>
<comment type="activity regulation">
    <text evidence="10">Na(+) is not transported, but it plays an essential structural role and its presence is essential for fluoride channel function.</text>
</comment>
<keyword evidence="4 10" id="KW-1133">Transmembrane helix</keyword>
<evidence type="ECO:0000256" key="10">
    <source>
        <dbReference type="HAMAP-Rule" id="MF_00454"/>
    </source>
</evidence>
<comment type="caution">
    <text evidence="11">The sequence shown here is derived from an EMBL/GenBank/DDBJ whole genome shotgun (WGS) entry which is preliminary data.</text>
</comment>
<evidence type="ECO:0000256" key="9">
    <source>
        <dbReference type="ARBA" id="ARBA00049940"/>
    </source>
</evidence>
<accession>A0A837RCY7</accession>
<reference evidence="11 12" key="1">
    <citation type="journal article" date="2015" name="Genome Announc.">
        <title>Expanding the biotechnology potential of lactobacilli through comparative genomics of 213 strains and associated genera.</title>
        <authorList>
            <person name="Sun Z."/>
            <person name="Harris H.M."/>
            <person name="McCann A."/>
            <person name="Guo C."/>
            <person name="Argimon S."/>
            <person name="Zhang W."/>
            <person name="Yang X."/>
            <person name="Jeffery I.B."/>
            <person name="Cooney J.C."/>
            <person name="Kagawa T.F."/>
            <person name="Liu W."/>
            <person name="Song Y."/>
            <person name="Salvetti E."/>
            <person name="Wrobel A."/>
            <person name="Rasinkangas P."/>
            <person name="Parkhill J."/>
            <person name="Rea M.C."/>
            <person name="O'Sullivan O."/>
            <person name="Ritari J."/>
            <person name="Douillard F.P."/>
            <person name="Paul Ross R."/>
            <person name="Yang R."/>
            <person name="Briner A.E."/>
            <person name="Felis G.E."/>
            <person name="de Vos W.M."/>
            <person name="Barrangou R."/>
            <person name="Klaenhammer T.R."/>
            <person name="Caufield P.W."/>
            <person name="Cui Y."/>
            <person name="Zhang H."/>
            <person name="O'Toole P.W."/>
        </authorList>
    </citation>
    <scope>NUCLEOTIDE SEQUENCE [LARGE SCALE GENOMIC DNA]</scope>
    <source>
        <strain evidence="11 12">DSM 20314</strain>
    </source>
</reference>
<keyword evidence="10" id="KW-0813">Transport</keyword>
<dbReference type="Pfam" id="PF02537">
    <property type="entry name" value="CRCB"/>
    <property type="match status" value="1"/>
</dbReference>
<feature type="binding site" evidence="10">
    <location>
        <position position="78"/>
    </location>
    <ligand>
        <name>Na(+)</name>
        <dbReference type="ChEBI" id="CHEBI:29101"/>
        <note>structural</note>
    </ligand>
</feature>
<evidence type="ECO:0000256" key="7">
    <source>
        <dbReference type="ARBA" id="ARBA00035120"/>
    </source>
</evidence>
<evidence type="ECO:0000313" key="12">
    <source>
        <dbReference type="Proteomes" id="UP000051020"/>
    </source>
</evidence>
<name>A0A837RCY7_LACPE</name>
<dbReference type="HAMAP" id="MF_00454">
    <property type="entry name" value="FluC"/>
    <property type="match status" value="1"/>
</dbReference>
<evidence type="ECO:0000256" key="8">
    <source>
        <dbReference type="ARBA" id="ARBA00035585"/>
    </source>
</evidence>
<gene>
    <name evidence="10" type="primary">fluC</name>
    <name evidence="10" type="synonym">crcB</name>
    <name evidence="11" type="ORF">FD24_GL003108</name>
</gene>
<dbReference type="GO" id="GO:0140114">
    <property type="term" value="P:cellular detoxification of fluoride"/>
    <property type="evidence" value="ECO:0007669"/>
    <property type="project" value="UniProtKB-UniRule"/>
</dbReference>
<dbReference type="AlphaFoldDB" id="A0A837RCY7"/>
<comment type="similarity">
    <text evidence="7 10">Belongs to the fluoride channel Fluc/FEX (TC 1.A.43) family.</text>
</comment>
<organism evidence="11 12">
    <name type="scientific">Lactiplantibacillus pentosus DSM 20314</name>
    <dbReference type="NCBI Taxonomy" id="1423791"/>
    <lineage>
        <taxon>Bacteria</taxon>
        <taxon>Bacillati</taxon>
        <taxon>Bacillota</taxon>
        <taxon>Bacilli</taxon>
        <taxon>Lactobacillales</taxon>
        <taxon>Lactobacillaceae</taxon>
        <taxon>Lactiplantibacillus</taxon>
    </lineage>
</organism>
<comment type="subcellular location">
    <subcellularLocation>
        <location evidence="1 10">Cell membrane</location>
        <topology evidence="1 10">Multi-pass membrane protein</topology>
    </subcellularLocation>
</comment>
<evidence type="ECO:0000256" key="3">
    <source>
        <dbReference type="ARBA" id="ARBA00022692"/>
    </source>
</evidence>
<evidence type="ECO:0000256" key="2">
    <source>
        <dbReference type="ARBA" id="ARBA00022475"/>
    </source>
</evidence>
<dbReference type="GO" id="GO:0046872">
    <property type="term" value="F:metal ion binding"/>
    <property type="evidence" value="ECO:0007669"/>
    <property type="project" value="UniProtKB-KW"/>
</dbReference>
<keyword evidence="10" id="KW-0915">Sodium</keyword>
<keyword evidence="10" id="KW-0406">Ion transport</keyword>
<protein>
    <recommendedName>
        <fullName evidence="10">Fluoride-specific ion channel FluC</fullName>
    </recommendedName>
</protein>
<dbReference type="GO" id="GO:0005886">
    <property type="term" value="C:plasma membrane"/>
    <property type="evidence" value="ECO:0007669"/>
    <property type="project" value="UniProtKB-SubCell"/>
</dbReference>
<proteinExistence type="inferred from homology"/>
<feature type="transmembrane region" description="Helical" evidence="10">
    <location>
        <begin position="33"/>
        <end position="57"/>
    </location>
</feature>
<feature type="transmembrane region" description="Helical" evidence="10">
    <location>
        <begin position="64"/>
        <end position="85"/>
    </location>
</feature>
<keyword evidence="10" id="KW-0479">Metal-binding</keyword>
<sequence length="130" mass="13707">MSVLKKIIAIAAFAILGGGLREALSLLVTWPQHFWITCLINIVGAFVLSLITTLLPARLPVSEAIITGMSVGLIGSFTTFSTFTFETLQSYQSGHSVLALLSIVVSIGLGLLAGLAGNLLSKHWLPEGEA</sequence>
<keyword evidence="6 10" id="KW-0407">Ion channel</keyword>
<keyword evidence="2 10" id="KW-1003">Cell membrane</keyword>
<feature type="transmembrane region" description="Helical" evidence="10">
    <location>
        <begin position="97"/>
        <end position="120"/>
    </location>
</feature>
<dbReference type="InterPro" id="IPR003691">
    <property type="entry name" value="FluC"/>
</dbReference>
<comment type="function">
    <text evidence="9 10">Fluoride-specific ion channel. Important for reducing fluoride concentration in the cell, thus reducing its toxicity.</text>
</comment>